<dbReference type="Proteomes" id="UP000240419">
    <property type="component" value="Unassembled WGS sequence"/>
</dbReference>
<dbReference type="Pfam" id="PF03318">
    <property type="entry name" value="ETX_MTX2"/>
    <property type="match status" value="1"/>
</dbReference>
<dbReference type="Gene3D" id="2.170.15.10">
    <property type="entry name" value="Proaerolysin, chain A, domain 3"/>
    <property type="match status" value="1"/>
</dbReference>
<dbReference type="EMBL" id="PXZM01000003">
    <property type="protein sequence ID" value="PSJ99456.1"/>
    <property type="molecule type" value="Genomic_DNA"/>
</dbReference>
<accession>A0A2P7VJS2</accession>
<dbReference type="CDD" id="cd20223">
    <property type="entry name" value="PFM_epsilon-toxin-like"/>
    <property type="match status" value="1"/>
</dbReference>
<feature type="signal peptide" evidence="1">
    <location>
        <begin position="1"/>
        <end position="21"/>
    </location>
</feature>
<keyword evidence="3" id="KW-1185">Reference proteome</keyword>
<evidence type="ECO:0000256" key="1">
    <source>
        <dbReference type="SAM" id="SignalP"/>
    </source>
</evidence>
<protein>
    <submittedName>
        <fullName evidence="2">Uncharacterized protein</fullName>
    </submittedName>
</protein>
<organism evidence="2 3">
    <name type="scientific">Brevibacillus fortis</name>
    <dbReference type="NCBI Taxonomy" id="2126352"/>
    <lineage>
        <taxon>Bacteria</taxon>
        <taxon>Bacillati</taxon>
        <taxon>Bacillota</taxon>
        <taxon>Bacilli</taxon>
        <taxon>Bacillales</taxon>
        <taxon>Paenibacillaceae</taxon>
        <taxon>Brevibacillus</taxon>
    </lineage>
</organism>
<keyword evidence="1" id="KW-0732">Signal</keyword>
<sequence>MKKWMCLLLASAVCVVPSVVAPPANVMAAEQSKSGAVQDIDERIVKMIKSDDGQLGWGQYYTDHKIDDFVLRGSNIQSSNIENTEILTVHDSLLTNNLPSTQTMTSAAYEHAFTETTSTTNTTGWTFGYAYNASATVWVVSASHNFSVDYNMSTANTTEKSVQRTLIAPPQNVVVPPYKTYKVNYVFEKMTISGKNNIEADLFGRVFYRNVPDLSYSLGQTWAWAKDKQGFERVNRELNYPYDHWLRNGIRTQGVGEFKTEFGTRLTVVFEDVTDPRNPVVVEKREVPVKFKTISENVREVK</sequence>
<gene>
    <name evidence="2" type="ORF">C7R93_01845</name>
</gene>
<dbReference type="InterPro" id="IPR004991">
    <property type="entry name" value="Aerolysin-like"/>
</dbReference>
<proteinExistence type="predicted"/>
<name>A0A2P7VJS2_9BACL</name>
<dbReference type="OrthoDB" id="2973277at2"/>
<comment type="caution">
    <text evidence="2">The sequence shown here is derived from an EMBL/GenBank/DDBJ whole genome shotgun (WGS) entry which is preliminary data.</text>
</comment>
<dbReference type="RefSeq" id="WP_106837205.1">
    <property type="nucleotide sequence ID" value="NZ_JBCNIW010000028.1"/>
</dbReference>
<evidence type="ECO:0000313" key="2">
    <source>
        <dbReference type="EMBL" id="PSJ99456.1"/>
    </source>
</evidence>
<feature type="chain" id="PRO_5038370064" evidence="1">
    <location>
        <begin position="22"/>
        <end position="302"/>
    </location>
</feature>
<evidence type="ECO:0000313" key="3">
    <source>
        <dbReference type="Proteomes" id="UP000240419"/>
    </source>
</evidence>
<dbReference type="AlphaFoldDB" id="A0A2P7VJS2"/>
<reference evidence="2 3" key="1">
    <citation type="submission" date="2018-03" db="EMBL/GenBank/DDBJ databases">
        <title>Brevisbacillus phylogenomics.</title>
        <authorList>
            <person name="Dunlap C."/>
        </authorList>
    </citation>
    <scope>NUCLEOTIDE SEQUENCE [LARGE SCALE GENOMIC DNA]</scope>
    <source>
        <strain evidence="2 3">NRRL NRS-1210</strain>
    </source>
</reference>
<dbReference type="SUPFAM" id="SSF56973">
    <property type="entry name" value="Aerolisin/ETX pore-forming domain"/>
    <property type="match status" value="1"/>
</dbReference>